<dbReference type="GO" id="GO:0006950">
    <property type="term" value="P:response to stress"/>
    <property type="evidence" value="ECO:0007669"/>
    <property type="project" value="UniProtKB-ARBA"/>
</dbReference>
<dbReference type="InterPro" id="IPR013324">
    <property type="entry name" value="RNA_pol_sigma_r3/r4-like"/>
</dbReference>
<accession>A0A7Y9JJW2</accession>
<dbReference type="PANTHER" id="PTHR43133:SF65">
    <property type="entry name" value="ECF RNA POLYMERASE SIGMA FACTOR SIGG"/>
    <property type="match status" value="1"/>
</dbReference>
<proteinExistence type="inferred from homology"/>
<dbReference type="NCBIfam" id="NF006089">
    <property type="entry name" value="PRK08241.1"/>
    <property type="match status" value="1"/>
</dbReference>
<dbReference type="InterPro" id="IPR013249">
    <property type="entry name" value="RNA_pol_sigma70_r4_t2"/>
</dbReference>
<dbReference type="InterPro" id="IPR014305">
    <property type="entry name" value="RNA_pol_sigma-G_actinobac"/>
</dbReference>
<dbReference type="GO" id="GO:0016987">
    <property type="term" value="F:sigma factor activity"/>
    <property type="evidence" value="ECO:0007669"/>
    <property type="project" value="UniProtKB-KW"/>
</dbReference>
<organism evidence="10 11">
    <name type="scientific">Actinomadura luteofluorescens</name>
    <dbReference type="NCBI Taxonomy" id="46163"/>
    <lineage>
        <taxon>Bacteria</taxon>
        <taxon>Bacillati</taxon>
        <taxon>Actinomycetota</taxon>
        <taxon>Actinomycetes</taxon>
        <taxon>Streptosporangiales</taxon>
        <taxon>Thermomonosporaceae</taxon>
        <taxon>Actinomadura</taxon>
    </lineage>
</organism>
<gene>
    <name evidence="10" type="ORF">BJY14_007623</name>
</gene>
<keyword evidence="5 7" id="KW-0238">DNA-binding</keyword>
<dbReference type="EMBL" id="JACCBA010000001">
    <property type="protein sequence ID" value="NYD51640.1"/>
    <property type="molecule type" value="Genomic_DNA"/>
</dbReference>
<evidence type="ECO:0000256" key="7">
    <source>
        <dbReference type="RuleBase" id="RU000716"/>
    </source>
</evidence>
<evidence type="ECO:0000256" key="6">
    <source>
        <dbReference type="ARBA" id="ARBA00023163"/>
    </source>
</evidence>
<dbReference type="Gene3D" id="1.10.10.10">
    <property type="entry name" value="Winged helix-like DNA-binding domain superfamily/Winged helix DNA-binding domain"/>
    <property type="match status" value="1"/>
</dbReference>
<evidence type="ECO:0000313" key="10">
    <source>
        <dbReference type="EMBL" id="NYD51640.1"/>
    </source>
</evidence>
<protein>
    <recommendedName>
        <fullName evidence="7">RNA polymerase sigma factor</fullName>
    </recommendedName>
</protein>
<dbReference type="InterPro" id="IPR032710">
    <property type="entry name" value="NTF2-like_dom_sf"/>
</dbReference>
<feature type="domain" description="RNA polymerase sigma factor 70 region 4 type 2" evidence="9">
    <location>
        <begin position="144"/>
        <end position="194"/>
    </location>
</feature>
<dbReference type="InterPro" id="IPR013325">
    <property type="entry name" value="RNA_pol_sigma_r2"/>
</dbReference>
<dbReference type="InterPro" id="IPR014284">
    <property type="entry name" value="RNA_pol_sigma-70_dom"/>
</dbReference>
<evidence type="ECO:0000313" key="11">
    <source>
        <dbReference type="Proteomes" id="UP000529783"/>
    </source>
</evidence>
<evidence type="ECO:0000259" key="8">
    <source>
        <dbReference type="Pfam" id="PF04542"/>
    </source>
</evidence>
<evidence type="ECO:0000256" key="5">
    <source>
        <dbReference type="ARBA" id="ARBA00023125"/>
    </source>
</evidence>
<dbReference type="GO" id="GO:0006352">
    <property type="term" value="P:DNA-templated transcription initiation"/>
    <property type="evidence" value="ECO:0007669"/>
    <property type="project" value="InterPro"/>
</dbReference>
<dbReference type="SUPFAM" id="SSF54427">
    <property type="entry name" value="NTF2-like"/>
    <property type="match status" value="1"/>
</dbReference>
<keyword evidence="6 7" id="KW-0804">Transcription</keyword>
<evidence type="ECO:0000256" key="1">
    <source>
        <dbReference type="ARBA" id="ARBA00010641"/>
    </source>
</evidence>
<keyword evidence="11" id="KW-1185">Reference proteome</keyword>
<dbReference type="InterPro" id="IPR000838">
    <property type="entry name" value="RNA_pol_sigma70_ECF_CS"/>
</dbReference>
<evidence type="ECO:0000256" key="4">
    <source>
        <dbReference type="ARBA" id="ARBA00023082"/>
    </source>
</evidence>
<keyword evidence="3 7" id="KW-0805">Transcription regulation</keyword>
<dbReference type="CDD" id="cd06171">
    <property type="entry name" value="Sigma70_r4"/>
    <property type="match status" value="1"/>
</dbReference>
<reference evidence="10 11" key="1">
    <citation type="submission" date="2020-07" db="EMBL/GenBank/DDBJ databases">
        <title>Sequencing the genomes of 1000 actinobacteria strains.</title>
        <authorList>
            <person name="Klenk H.-P."/>
        </authorList>
    </citation>
    <scope>NUCLEOTIDE SEQUENCE [LARGE SCALE GENOMIC DNA]</scope>
    <source>
        <strain evidence="10 11">DSM 40398</strain>
    </source>
</reference>
<dbReference type="InterPro" id="IPR007627">
    <property type="entry name" value="RNA_pol_sigma70_r2"/>
</dbReference>
<dbReference type="SUPFAM" id="SSF88659">
    <property type="entry name" value="Sigma3 and sigma4 domains of RNA polymerase sigma factors"/>
    <property type="match status" value="1"/>
</dbReference>
<dbReference type="InterPro" id="IPR039425">
    <property type="entry name" value="RNA_pol_sigma-70-like"/>
</dbReference>
<dbReference type="Pfam" id="PF04542">
    <property type="entry name" value="Sigma70_r2"/>
    <property type="match status" value="1"/>
</dbReference>
<feature type="domain" description="RNA polymerase sigma-70 region 2" evidence="8">
    <location>
        <begin position="24"/>
        <end position="86"/>
    </location>
</feature>
<dbReference type="Pfam" id="PF08281">
    <property type="entry name" value="Sigma70_r4_2"/>
    <property type="match status" value="1"/>
</dbReference>
<evidence type="ECO:0000256" key="2">
    <source>
        <dbReference type="ARBA" id="ARBA00011344"/>
    </source>
</evidence>
<dbReference type="PROSITE" id="PS01063">
    <property type="entry name" value="SIGMA70_ECF"/>
    <property type="match status" value="1"/>
</dbReference>
<dbReference type="Gene3D" id="3.10.450.50">
    <property type="match status" value="1"/>
</dbReference>
<comment type="caution">
    <text evidence="10">The sequence shown here is derived from an EMBL/GenBank/DDBJ whole genome shotgun (WGS) entry which is preliminary data.</text>
</comment>
<dbReference type="Gene3D" id="1.10.1740.10">
    <property type="match status" value="1"/>
</dbReference>
<dbReference type="Proteomes" id="UP000529783">
    <property type="component" value="Unassembled WGS sequence"/>
</dbReference>
<keyword evidence="4 7" id="KW-0731">Sigma factor</keyword>
<dbReference type="InterPro" id="IPR036388">
    <property type="entry name" value="WH-like_DNA-bd_sf"/>
</dbReference>
<dbReference type="GO" id="GO:0003677">
    <property type="term" value="F:DNA binding"/>
    <property type="evidence" value="ECO:0007669"/>
    <property type="project" value="UniProtKB-KW"/>
</dbReference>
<name>A0A7Y9JJW2_9ACTN</name>
<dbReference type="NCBIfam" id="TIGR02937">
    <property type="entry name" value="sigma70-ECF"/>
    <property type="match status" value="1"/>
</dbReference>
<dbReference type="NCBIfam" id="TIGR02960">
    <property type="entry name" value="SigX5"/>
    <property type="match status" value="1"/>
</dbReference>
<dbReference type="RefSeq" id="WP_312879623.1">
    <property type="nucleotide sequence ID" value="NZ_JACCBA010000001.1"/>
</dbReference>
<comment type="subunit">
    <text evidence="2">Interacts transiently with the RNA polymerase catalytic core formed by RpoA, RpoB, RpoC and RpoZ (2 alpha, 1 beta, 1 beta' and 1 omega subunit) to form the RNA polymerase holoenzyme that can initiate transcription.</text>
</comment>
<evidence type="ECO:0000256" key="3">
    <source>
        <dbReference type="ARBA" id="ARBA00023015"/>
    </source>
</evidence>
<dbReference type="SUPFAM" id="SSF88946">
    <property type="entry name" value="Sigma2 domain of RNA polymerase sigma factors"/>
    <property type="match status" value="1"/>
</dbReference>
<evidence type="ECO:0000259" key="9">
    <source>
        <dbReference type="Pfam" id="PF08281"/>
    </source>
</evidence>
<comment type="similarity">
    <text evidence="1 7">Belongs to the sigma-70 factor family. ECF subfamily.</text>
</comment>
<dbReference type="PANTHER" id="PTHR43133">
    <property type="entry name" value="RNA POLYMERASE ECF-TYPE SIGMA FACTO"/>
    <property type="match status" value="1"/>
</dbReference>
<sequence length="344" mass="37873">MDDRTRSQAIAWAKAGDQEAFAGLVESHRRELHVHCYRMLGSFDEAEDLVQETFLRAWQGREGFRGGPGFRAWLYRIATNACLDFLSLHPRPLLTAAGRERGSVPPPAAVPWLQPYPDGLLKEIPSDQDEPETVFIAKETIELAFLAAIQYLTPRQRAVLILRDVLGWSARETAELLGVSVPSVTSGLQRARLTMRTHLPQHRLEWTSATDAGDVERAVVQRYMDALQRADEDAVALVLCEDAKVGHQGGSGGHTGAEPVWFEGREAVIEAWAPILHGPDAQDLRFIPTRANMQPAVATYVSNPGASDFRAFALAVLRVEGELVADVTIFGSKAFAAFELPEAL</sequence>
<dbReference type="AlphaFoldDB" id="A0A7Y9JJW2"/>